<proteinExistence type="predicted"/>
<feature type="non-terminal residue" evidence="3">
    <location>
        <position position="1"/>
    </location>
</feature>
<evidence type="ECO:0000313" key="3">
    <source>
        <dbReference type="EMBL" id="CAK7238358.1"/>
    </source>
</evidence>
<dbReference type="Proteomes" id="UP001642482">
    <property type="component" value="Unassembled WGS sequence"/>
</dbReference>
<protein>
    <submittedName>
        <fullName evidence="3">Uncharacterized protein</fullName>
    </submittedName>
</protein>
<dbReference type="EMBL" id="CAWUHD010000235">
    <property type="protein sequence ID" value="CAK7238358.1"/>
    <property type="molecule type" value="Genomic_DNA"/>
</dbReference>
<evidence type="ECO:0000256" key="1">
    <source>
        <dbReference type="SAM" id="MobiDB-lite"/>
    </source>
</evidence>
<feature type="compositionally biased region" description="Polar residues" evidence="1">
    <location>
        <begin position="246"/>
        <end position="255"/>
    </location>
</feature>
<feature type="compositionally biased region" description="Polar residues" evidence="1">
    <location>
        <begin position="99"/>
        <end position="109"/>
    </location>
</feature>
<sequence>IAGIVLGAVGVILLLVAIVVLFRKWLQRRRAAAVAAAARRNHYITPPSGLSGDDSGGGGVDAPRRTPTPPMGVSATAAYVVPRRDRSADGNNLADDNDSPTSSGQTGSNEVRIVIQPTRLSRRGGTDSTSPNVGSSGRLQRQWPMPPGHLGPAVSMFMDESYTGTATGTAANTRAPTITEGAETPPQLYDPTAWSTASEFGGSVTPETQQQYLQYQRYVREEEERERRQQILHQIPARLPVPAPQQQPSGLSTRRASGVPSSAVLGPGHQWGAYDNNAGEGTSNLMRSSSSRSRSARSNRSTEILPYRPPANEGSPQGSTESNRTETGDGNGRGNRFNFGSIGYGRAL</sequence>
<feature type="compositionally biased region" description="Low complexity" evidence="1">
    <location>
        <begin position="287"/>
        <end position="301"/>
    </location>
</feature>
<keyword evidence="2" id="KW-0472">Membrane</keyword>
<feature type="transmembrane region" description="Helical" evidence="2">
    <location>
        <begin position="6"/>
        <end position="22"/>
    </location>
</feature>
<keyword evidence="2" id="KW-0812">Transmembrane</keyword>
<accession>A0ABP0D1X9</accession>
<name>A0ABP0D1X9_9PEZI</name>
<evidence type="ECO:0000313" key="4">
    <source>
        <dbReference type="Proteomes" id="UP001642482"/>
    </source>
</evidence>
<organism evidence="3 4">
    <name type="scientific">Sporothrix eucalyptigena</name>
    <dbReference type="NCBI Taxonomy" id="1812306"/>
    <lineage>
        <taxon>Eukaryota</taxon>
        <taxon>Fungi</taxon>
        <taxon>Dikarya</taxon>
        <taxon>Ascomycota</taxon>
        <taxon>Pezizomycotina</taxon>
        <taxon>Sordariomycetes</taxon>
        <taxon>Sordariomycetidae</taxon>
        <taxon>Ophiostomatales</taxon>
        <taxon>Ophiostomataceae</taxon>
        <taxon>Sporothrix</taxon>
    </lineage>
</organism>
<reference evidence="3 4" key="1">
    <citation type="submission" date="2024-01" db="EMBL/GenBank/DDBJ databases">
        <authorList>
            <person name="Allen C."/>
            <person name="Tagirdzhanova G."/>
        </authorList>
    </citation>
    <scope>NUCLEOTIDE SEQUENCE [LARGE SCALE GENOMIC DNA]</scope>
</reference>
<feature type="region of interest" description="Disordered" evidence="1">
    <location>
        <begin position="43"/>
        <end position="150"/>
    </location>
</feature>
<gene>
    <name evidence="3" type="ORF">SEUCBS140593_010586</name>
</gene>
<keyword evidence="2" id="KW-1133">Transmembrane helix</keyword>
<keyword evidence="4" id="KW-1185">Reference proteome</keyword>
<feature type="compositionally biased region" description="Polar residues" evidence="1">
    <location>
        <begin position="126"/>
        <end position="139"/>
    </location>
</feature>
<comment type="caution">
    <text evidence="3">The sequence shown here is derived from an EMBL/GenBank/DDBJ whole genome shotgun (WGS) entry which is preliminary data.</text>
</comment>
<feature type="region of interest" description="Disordered" evidence="1">
    <location>
        <begin position="233"/>
        <end position="348"/>
    </location>
</feature>
<evidence type="ECO:0000256" key="2">
    <source>
        <dbReference type="SAM" id="Phobius"/>
    </source>
</evidence>